<reference evidence="2" key="1">
    <citation type="journal article" date="2021" name="New Phytol.">
        <title>Evolutionary innovations through gain and loss of genes in the ectomycorrhizal Boletales.</title>
        <authorList>
            <person name="Wu G."/>
            <person name="Miyauchi S."/>
            <person name="Morin E."/>
            <person name="Kuo A."/>
            <person name="Drula E."/>
            <person name="Varga T."/>
            <person name="Kohler A."/>
            <person name="Feng B."/>
            <person name="Cao Y."/>
            <person name="Lipzen A."/>
            <person name="Daum C."/>
            <person name="Hundley H."/>
            <person name="Pangilinan J."/>
            <person name="Johnson J."/>
            <person name="Barry K."/>
            <person name="LaButti K."/>
            <person name="Ng V."/>
            <person name="Ahrendt S."/>
            <person name="Min B."/>
            <person name="Choi I.G."/>
            <person name="Park H."/>
            <person name="Plett J.M."/>
            <person name="Magnuson J."/>
            <person name="Spatafora J.W."/>
            <person name="Nagy L.G."/>
            <person name="Henrissat B."/>
            <person name="Grigoriev I.V."/>
            <person name="Yang Z.L."/>
            <person name="Xu J."/>
            <person name="Martin F.M."/>
        </authorList>
    </citation>
    <scope>NUCLEOTIDE SEQUENCE</scope>
    <source>
        <strain evidence="2">KKN 215</strain>
    </source>
</reference>
<feature type="region of interest" description="Disordered" evidence="1">
    <location>
        <begin position="108"/>
        <end position="191"/>
    </location>
</feature>
<keyword evidence="3" id="KW-1185">Reference proteome</keyword>
<comment type="caution">
    <text evidence="2">The sequence shown here is derived from an EMBL/GenBank/DDBJ whole genome shotgun (WGS) entry which is preliminary data.</text>
</comment>
<name>A0A8K0XS27_9AGAR</name>
<feature type="compositionally biased region" description="Acidic residues" evidence="1">
    <location>
        <begin position="178"/>
        <end position="190"/>
    </location>
</feature>
<accession>A0A8K0XS27</accession>
<feature type="compositionally biased region" description="Acidic residues" evidence="1">
    <location>
        <begin position="159"/>
        <end position="171"/>
    </location>
</feature>
<gene>
    <name evidence="2" type="ORF">BXZ70DRAFT_905636</name>
</gene>
<evidence type="ECO:0000256" key="1">
    <source>
        <dbReference type="SAM" id="MobiDB-lite"/>
    </source>
</evidence>
<dbReference type="AlphaFoldDB" id="A0A8K0XS27"/>
<sequence length="220" mass="24075">MLPNSRGSARWFSLPRRDSPRGRRTSRSQSPPQPGPTGVDPHIAENQGSQPHQPIDHQHGGYHNPSQCGGCQVVFSQSGLSRHLSLARDPRCIAHRAFLFTPTVASGSTATSAIHPPPQSSSHQENPPSPPSDSDMEPAQMEQSSNVFRGDYYGSASEYLDEDLPGFDDPADILNPDGFDEEEEEEEDYDTCPLSWFKAIERVTLENLQPSVPVGSVVQS</sequence>
<dbReference type="EMBL" id="JAEVFJ010000008">
    <property type="protein sequence ID" value="KAH8102968.1"/>
    <property type="molecule type" value="Genomic_DNA"/>
</dbReference>
<dbReference type="Proteomes" id="UP000813824">
    <property type="component" value="Unassembled WGS sequence"/>
</dbReference>
<evidence type="ECO:0000313" key="3">
    <source>
        <dbReference type="Proteomes" id="UP000813824"/>
    </source>
</evidence>
<organism evidence="2 3">
    <name type="scientific">Cristinia sonorae</name>
    <dbReference type="NCBI Taxonomy" id="1940300"/>
    <lineage>
        <taxon>Eukaryota</taxon>
        <taxon>Fungi</taxon>
        <taxon>Dikarya</taxon>
        <taxon>Basidiomycota</taxon>
        <taxon>Agaricomycotina</taxon>
        <taxon>Agaricomycetes</taxon>
        <taxon>Agaricomycetidae</taxon>
        <taxon>Agaricales</taxon>
        <taxon>Pleurotineae</taxon>
        <taxon>Stephanosporaceae</taxon>
        <taxon>Cristinia</taxon>
    </lineage>
</organism>
<evidence type="ECO:0000313" key="2">
    <source>
        <dbReference type="EMBL" id="KAH8102968.1"/>
    </source>
</evidence>
<proteinExistence type="predicted"/>
<protein>
    <submittedName>
        <fullName evidence="2">Uncharacterized protein</fullName>
    </submittedName>
</protein>
<feature type="region of interest" description="Disordered" evidence="1">
    <location>
        <begin position="1"/>
        <end position="63"/>
    </location>
</feature>